<reference evidence="2" key="1">
    <citation type="submission" date="2020-07" db="EMBL/GenBank/DDBJ databases">
        <title>Huge and variable diversity of episymbiotic CPR bacteria and DPANN archaea in groundwater ecosystems.</title>
        <authorList>
            <person name="He C.Y."/>
            <person name="Keren R."/>
            <person name="Whittaker M."/>
            <person name="Farag I.F."/>
            <person name="Doudna J."/>
            <person name="Cate J.H.D."/>
            <person name="Banfield J.F."/>
        </authorList>
    </citation>
    <scope>NUCLEOTIDE SEQUENCE</scope>
    <source>
        <strain evidence="2">NC_groundwater_1813_Pr3_B-0.1um_71_17</strain>
    </source>
</reference>
<protein>
    <recommendedName>
        <fullName evidence="4">SMP-30/Gluconolactonase/LRE-like region domain-containing protein</fullName>
    </recommendedName>
</protein>
<dbReference type="Proteomes" id="UP000696931">
    <property type="component" value="Unassembled WGS sequence"/>
</dbReference>
<accession>A0A933SH20</accession>
<evidence type="ECO:0008006" key="4">
    <source>
        <dbReference type="Google" id="ProtNLM"/>
    </source>
</evidence>
<evidence type="ECO:0000256" key="1">
    <source>
        <dbReference type="SAM" id="SignalP"/>
    </source>
</evidence>
<dbReference type="SUPFAM" id="SSF63829">
    <property type="entry name" value="Calcium-dependent phosphotriesterase"/>
    <property type="match status" value="1"/>
</dbReference>
<feature type="signal peptide" evidence="1">
    <location>
        <begin position="1"/>
        <end position="27"/>
    </location>
</feature>
<feature type="chain" id="PRO_5037826472" description="SMP-30/Gluconolactonase/LRE-like region domain-containing protein" evidence="1">
    <location>
        <begin position="28"/>
        <end position="454"/>
    </location>
</feature>
<keyword evidence="1" id="KW-0732">Signal</keyword>
<evidence type="ECO:0000313" key="2">
    <source>
        <dbReference type="EMBL" id="MBI5171170.1"/>
    </source>
</evidence>
<comment type="caution">
    <text evidence="2">The sequence shown here is derived from an EMBL/GenBank/DDBJ whole genome shotgun (WGS) entry which is preliminary data.</text>
</comment>
<dbReference type="EMBL" id="JACRIW010000121">
    <property type="protein sequence ID" value="MBI5171170.1"/>
    <property type="molecule type" value="Genomic_DNA"/>
</dbReference>
<dbReference type="AlphaFoldDB" id="A0A933SH20"/>
<dbReference type="InterPro" id="IPR015943">
    <property type="entry name" value="WD40/YVTN_repeat-like_dom_sf"/>
</dbReference>
<proteinExistence type="predicted"/>
<gene>
    <name evidence="2" type="ORF">HZA61_16910</name>
</gene>
<evidence type="ECO:0000313" key="3">
    <source>
        <dbReference type="Proteomes" id="UP000696931"/>
    </source>
</evidence>
<name>A0A933SH20_UNCEI</name>
<dbReference type="Gene3D" id="2.130.10.10">
    <property type="entry name" value="YVTN repeat-like/Quinoprotein amine dehydrogenase"/>
    <property type="match status" value="1"/>
</dbReference>
<organism evidence="2 3">
    <name type="scientific">Eiseniibacteriota bacterium</name>
    <dbReference type="NCBI Taxonomy" id="2212470"/>
    <lineage>
        <taxon>Bacteria</taxon>
        <taxon>Candidatus Eiseniibacteriota</taxon>
    </lineage>
</organism>
<sequence length="454" mass="47548">MDFVRRGTVLIGAVWCGLLLCAAPSFAEGGAGGAGGSNAAEASSWQSEWRAATAARAAGDWSGARAHLLRVRDRIGEAPGVSYALARAAARLGERDEALARLADYAKSGLTRDAITDPDFAALLGDSAFVSLVTRILENSRPVGEGVVVHTFADTNALVEDVAHDARRGRFLATSIVRGVVYEVSGRGEERVFAKSPHGTGRGFYAAAVDARRDLLWVSEAATPACEGWAEADSHRTGLVAFALADGRVVRHVELAPDGGPHLLGDLCVGPDGTVYVSDALGSGLWRLRPGAAALEALVPPGVFGGPQAPALSPDGRRLYVSDYGRGIAIVDLKTRVVSWLAYPPGIGLQGTDGLTAIPGALVAVQNGVRPLRVMRFELDAAGTRVTAQRTIESGTERLGEPTHGVVVGNDYVFLANTGWDRVGADQKMTAKPDAKPALLVRVPLNGSRPRGKE</sequence>